<gene>
    <name evidence="1" type="ORF">B0G85_1764</name>
</gene>
<dbReference type="AlphaFoldDB" id="A0A2M8VJJ2"/>
<keyword evidence="1" id="KW-0489">Methyltransferase</keyword>
<dbReference type="InterPro" id="IPR029063">
    <property type="entry name" value="SAM-dependent_MTases_sf"/>
</dbReference>
<dbReference type="GO" id="GO:0032259">
    <property type="term" value="P:methylation"/>
    <property type="evidence" value="ECO:0007669"/>
    <property type="project" value="UniProtKB-KW"/>
</dbReference>
<evidence type="ECO:0000313" key="2">
    <source>
        <dbReference type="Proteomes" id="UP000229366"/>
    </source>
</evidence>
<dbReference type="RefSeq" id="WP_100380069.1">
    <property type="nucleotide sequence ID" value="NZ_CBCSBW010000005.1"/>
</dbReference>
<reference evidence="1 2" key="1">
    <citation type="submission" date="2017-11" db="EMBL/GenBank/DDBJ databases">
        <title>Genomic Encyclopedia of Type Strains, Phase III (KMG-III): the genomes of soil and plant-associated and newly described type strains.</title>
        <authorList>
            <person name="Whitman W."/>
        </authorList>
    </citation>
    <scope>NUCLEOTIDE SEQUENCE [LARGE SCALE GENOMIC DNA]</scope>
    <source>
        <strain evidence="1 2">UB-Domo-W1</strain>
    </source>
</reference>
<sequence length="265" mass="31178">MKSYLRRARNYISELWYRRPWCFRQKELLFTQILTTVGHRDDIYRYMHRYFYNICPVDVRDHRKYFSRNKRGFGEDALHAMWFSIFKQFRPIRCLEIGVYRGQVISLWALLAKKFDFKCDIHGISPFENEGDSVSNYIGGVNYYQDVLQNHKVFNLATPSLFRGYSADELAIEYIKSISWDLIYIDGNHNYDVAIADYELSIRCLNIGGILVMDDSSLYADYNPSRFAFAGHPGPSRVVKERAMNDLILIGSVGHNNVFQKLREI</sequence>
<dbReference type="Pfam" id="PF13578">
    <property type="entry name" value="Methyltransf_24"/>
    <property type="match status" value="1"/>
</dbReference>
<dbReference type="GO" id="GO:0008168">
    <property type="term" value="F:methyltransferase activity"/>
    <property type="evidence" value="ECO:0007669"/>
    <property type="project" value="UniProtKB-KW"/>
</dbReference>
<dbReference type="SUPFAM" id="SSF53335">
    <property type="entry name" value="S-adenosyl-L-methionine-dependent methyltransferases"/>
    <property type="match status" value="1"/>
</dbReference>
<dbReference type="OrthoDB" id="5458825at2"/>
<keyword evidence="1" id="KW-0808">Transferase</keyword>
<protein>
    <submittedName>
        <fullName evidence="1">Methyltransferase family protein</fullName>
    </submittedName>
</protein>
<dbReference type="Gene3D" id="3.40.50.150">
    <property type="entry name" value="Vaccinia Virus protein VP39"/>
    <property type="match status" value="1"/>
</dbReference>
<proteinExistence type="predicted"/>
<name>A0A2M8VJJ2_9BURK</name>
<organism evidence="1 2">
    <name type="scientific">Polynucleobacter brandtiae</name>
    <dbReference type="NCBI Taxonomy" id="1938816"/>
    <lineage>
        <taxon>Bacteria</taxon>
        <taxon>Pseudomonadati</taxon>
        <taxon>Pseudomonadota</taxon>
        <taxon>Betaproteobacteria</taxon>
        <taxon>Burkholderiales</taxon>
        <taxon>Burkholderiaceae</taxon>
        <taxon>Polynucleobacter</taxon>
    </lineage>
</organism>
<dbReference type="Proteomes" id="UP000229366">
    <property type="component" value="Unassembled WGS sequence"/>
</dbReference>
<comment type="caution">
    <text evidence="1">The sequence shown here is derived from an EMBL/GenBank/DDBJ whole genome shotgun (WGS) entry which is preliminary data.</text>
</comment>
<dbReference type="EMBL" id="PGTX01000004">
    <property type="protein sequence ID" value="PJI77161.1"/>
    <property type="molecule type" value="Genomic_DNA"/>
</dbReference>
<keyword evidence="2" id="KW-1185">Reference proteome</keyword>
<accession>A0A2M8VJJ2</accession>
<evidence type="ECO:0000313" key="1">
    <source>
        <dbReference type="EMBL" id="PJI77161.1"/>
    </source>
</evidence>